<proteinExistence type="inferred from homology"/>
<dbReference type="KEGG" id="bpg:Bathy11g02180"/>
<feature type="signal peptide" evidence="5">
    <location>
        <begin position="1"/>
        <end position="29"/>
    </location>
</feature>
<keyword evidence="4" id="KW-0472">Membrane</keyword>
<gene>
    <name evidence="7" type="ordered locus">Bathy11g02180</name>
</gene>
<dbReference type="Gene3D" id="3.40.630.10">
    <property type="entry name" value="Zn peptidases"/>
    <property type="match status" value="1"/>
</dbReference>
<feature type="region of interest" description="Disordered" evidence="3">
    <location>
        <begin position="99"/>
        <end position="121"/>
    </location>
</feature>
<reference evidence="7 8" key="1">
    <citation type="submission" date="2011-10" db="EMBL/GenBank/DDBJ databases">
        <authorList>
            <person name="Genoscope - CEA"/>
        </authorList>
    </citation>
    <scope>NUCLEOTIDE SEQUENCE [LARGE SCALE GENOMIC DNA]</scope>
    <source>
        <strain evidence="7 8">RCC 1105</strain>
    </source>
</reference>
<evidence type="ECO:0000259" key="6">
    <source>
        <dbReference type="PROSITE" id="PS52035"/>
    </source>
</evidence>
<accession>K8EL40</accession>
<feature type="compositionally biased region" description="Low complexity" evidence="3">
    <location>
        <begin position="515"/>
        <end position="526"/>
    </location>
</feature>
<evidence type="ECO:0000313" key="8">
    <source>
        <dbReference type="Proteomes" id="UP000198341"/>
    </source>
</evidence>
<feature type="domain" description="Peptidase M14" evidence="6">
    <location>
        <begin position="46"/>
        <end position="387"/>
    </location>
</feature>
<keyword evidence="4" id="KW-0812">Transmembrane</keyword>
<dbReference type="GO" id="GO:0008270">
    <property type="term" value="F:zinc ion binding"/>
    <property type="evidence" value="ECO:0007669"/>
    <property type="project" value="InterPro"/>
</dbReference>
<dbReference type="GO" id="GO:0016485">
    <property type="term" value="P:protein processing"/>
    <property type="evidence" value="ECO:0007669"/>
    <property type="project" value="TreeGrafter"/>
</dbReference>
<evidence type="ECO:0000256" key="5">
    <source>
        <dbReference type="SAM" id="SignalP"/>
    </source>
</evidence>
<feature type="region of interest" description="Disordered" evidence="3">
    <location>
        <begin position="513"/>
        <end position="542"/>
    </location>
</feature>
<organism evidence="7 8">
    <name type="scientific">Bathycoccus prasinos</name>
    <dbReference type="NCBI Taxonomy" id="41875"/>
    <lineage>
        <taxon>Eukaryota</taxon>
        <taxon>Viridiplantae</taxon>
        <taxon>Chlorophyta</taxon>
        <taxon>Mamiellophyceae</taxon>
        <taxon>Mamiellales</taxon>
        <taxon>Bathycoccaceae</taxon>
        <taxon>Bathycoccus</taxon>
    </lineage>
</organism>
<dbReference type="AlphaFoldDB" id="K8EL40"/>
<dbReference type="SMART" id="SM00631">
    <property type="entry name" value="Zn_pept"/>
    <property type="match status" value="1"/>
</dbReference>
<dbReference type="GO" id="GO:0005615">
    <property type="term" value="C:extracellular space"/>
    <property type="evidence" value="ECO:0007669"/>
    <property type="project" value="TreeGrafter"/>
</dbReference>
<keyword evidence="8" id="KW-1185">Reference proteome</keyword>
<dbReference type="PANTHER" id="PTHR11532">
    <property type="entry name" value="PROTEASE M14 CARBOXYPEPTIDASE"/>
    <property type="match status" value="1"/>
</dbReference>
<evidence type="ECO:0000256" key="3">
    <source>
        <dbReference type="SAM" id="MobiDB-lite"/>
    </source>
</evidence>
<dbReference type="PROSITE" id="PS52035">
    <property type="entry name" value="PEPTIDASE_M14"/>
    <property type="match status" value="1"/>
</dbReference>
<keyword evidence="4" id="KW-1133">Transmembrane helix</keyword>
<dbReference type="PANTHER" id="PTHR11532:SF57">
    <property type="entry name" value="CARBOXYPEPTIDASE D, B"/>
    <property type="match status" value="1"/>
</dbReference>
<evidence type="ECO:0000256" key="2">
    <source>
        <dbReference type="PROSITE-ProRule" id="PRU01379"/>
    </source>
</evidence>
<name>K8EL40_9CHLO</name>
<dbReference type="Pfam" id="PF00246">
    <property type="entry name" value="Peptidase_M14"/>
    <property type="match status" value="1"/>
</dbReference>
<comment type="similarity">
    <text evidence="1 2">Belongs to the peptidase M14 family.</text>
</comment>
<dbReference type="InterPro" id="IPR050753">
    <property type="entry name" value="Peptidase_M14_domain"/>
</dbReference>
<dbReference type="Proteomes" id="UP000198341">
    <property type="component" value="Chromosome 11"/>
</dbReference>
<dbReference type="EMBL" id="FO082268">
    <property type="protein sequence ID" value="CCO18766.1"/>
    <property type="molecule type" value="Genomic_DNA"/>
</dbReference>
<feature type="compositionally biased region" description="Basic and acidic residues" evidence="3">
    <location>
        <begin position="99"/>
        <end position="112"/>
    </location>
</feature>
<feature type="chain" id="PRO_5003917434" description="Peptidase M14 domain-containing protein" evidence="5">
    <location>
        <begin position="30"/>
        <end position="600"/>
    </location>
</feature>
<evidence type="ECO:0000256" key="4">
    <source>
        <dbReference type="SAM" id="Phobius"/>
    </source>
</evidence>
<sequence length="600" mass="67455">MMITTTTALTKALLSLCLLLHVFSVEVEAIRPMTTERMPSSPPKNKYKTNEELRDAFDAIAKNCVETSQGKRHGEVIPIGSSVNGFEIFAMRVRNLYDDHRDKSNNGERTTSENEEDDDVLNAQTTPSFGFIGNMHGDEPVGREITLRLAEWACGEDDNHRENEESSSFFGNDIEKASKVKTKATLYFIPTLNPDGFAKRRRENANNIDLNRDFPFIEFAKPEPRRVPHHVKMGAPHVQNRRVNDLYDNTLRQLQPETRSIIEFSKRVNLTGALNYHEGALVANYPWDGNLDGSTKYSRAPDDKIFKRAASLYAQSHGEMKESKEFVGGVTNGAQWYPLWGGMQDWHYVKTQTLDITIEVNDRKWPLEDERLGEIIRAHCRASIDTAHDVMFVSARGFVFDKSSNEALEKCEVRVENLDFDRQLRNDGQTNKPPLPVFTNKRGYFVKPVFIAGETSGGTTNTFEIMVTCPDASQTHRQKITDVDVSNGVDLVVRILTSNSKKTVDVKQMAALRASSSSSSSPSSSSFHGGARSQRGGATRISPKSKKSKYILFCVTLTIIVILVRRQRRRRAKLNAVRKLETNGQTFLNSPVPKASSLIS</sequence>
<feature type="transmembrane region" description="Helical" evidence="4">
    <location>
        <begin position="548"/>
        <end position="564"/>
    </location>
</feature>
<keyword evidence="5" id="KW-0732">Signal</keyword>
<evidence type="ECO:0000256" key="1">
    <source>
        <dbReference type="ARBA" id="ARBA00005988"/>
    </source>
</evidence>
<protein>
    <recommendedName>
        <fullName evidence="6">Peptidase M14 domain-containing protein</fullName>
    </recommendedName>
</protein>
<dbReference type="GO" id="GO:0004181">
    <property type="term" value="F:metallocarboxypeptidase activity"/>
    <property type="evidence" value="ECO:0007669"/>
    <property type="project" value="InterPro"/>
</dbReference>
<dbReference type="GO" id="GO:0006518">
    <property type="term" value="P:peptide metabolic process"/>
    <property type="evidence" value="ECO:0007669"/>
    <property type="project" value="TreeGrafter"/>
</dbReference>
<evidence type="ECO:0000313" key="7">
    <source>
        <dbReference type="EMBL" id="CCO18766.1"/>
    </source>
</evidence>
<feature type="active site" description="Proton donor/acceptor" evidence="2">
    <location>
        <position position="359"/>
    </location>
</feature>
<dbReference type="STRING" id="41875.K8EL40"/>
<dbReference type="RefSeq" id="XP_007510421.1">
    <property type="nucleotide sequence ID" value="XM_007510359.1"/>
</dbReference>
<dbReference type="InterPro" id="IPR000834">
    <property type="entry name" value="Peptidase_M14"/>
</dbReference>
<dbReference type="GeneID" id="19012898"/>
<dbReference type="eggNOG" id="KOG2649">
    <property type="taxonomic scope" value="Eukaryota"/>
</dbReference>
<dbReference type="SUPFAM" id="SSF53187">
    <property type="entry name" value="Zn-dependent exopeptidases"/>
    <property type="match status" value="1"/>
</dbReference>
<dbReference type="OrthoDB" id="10249045at2759"/>
<dbReference type="PRINTS" id="PR00765">
    <property type="entry name" value="CRBOXYPTASEA"/>
</dbReference>